<dbReference type="InterPro" id="IPR027417">
    <property type="entry name" value="P-loop_NTPase"/>
</dbReference>
<evidence type="ECO:0000313" key="1">
    <source>
        <dbReference type="EMBL" id="GLS74644.1"/>
    </source>
</evidence>
<evidence type="ECO:0008006" key="3">
    <source>
        <dbReference type="Google" id="ProtNLM"/>
    </source>
</evidence>
<dbReference type="EMBL" id="BSPL01000053">
    <property type="protein sequence ID" value="GLS74644.1"/>
    <property type="molecule type" value="Genomic_DNA"/>
</dbReference>
<comment type="caution">
    <text evidence="1">The sequence shown here is derived from an EMBL/GenBank/DDBJ whole genome shotgun (WGS) entry which is preliminary data.</text>
</comment>
<sequence length="388" mass="41471">MLQISVTAEDQSTNLQAIGFDLDDGVVVLNRTTGRLQALNGTAGAIWKALYAGLDVSEAADFIAETYAIGHDRARTDVDQVVRWIAEVHRAGSPDVALVDAIPANDALEAAAIYDLGDTRVAVIGPPSEVTRHIAIVLSPHRASGSTDAIPIVISGGHDRHPFILRVADRLPLTFDLAEEAIGAVFQAILELRNPNIRWLAILHGASLSLHGHGIVLSATSGSGKSTLTAALARRGFAYHADDMVALATPDGAIVPWPAPHSLKRGCWSVLAGAFPELSCQPIHTHAGRDLRLIAADRAAWDHPLVSSSLMVFPRYDAAATAAINSITPMNALVRLLEDRLFLGHPVTAEAVESFLNWLVRIPAYDIVYPDTDAAERILRDLLAGLDP</sequence>
<dbReference type="Gene3D" id="3.40.50.300">
    <property type="entry name" value="P-loop containing nucleotide triphosphate hydrolases"/>
    <property type="match status" value="1"/>
</dbReference>
<keyword evidence="2" id="KW-1185">Reference proteome</keyword>
<name>A0AA37TPI2_9HYPH</name>
<dbReference type="Pfam" id="PF05402">
    <property type="entry name" value="PqqD"/>
    <property type="match status" value="1"/>
</dbReference>
<dbReference type="AlphaFoldDB" id="A0AA37TPI2"/>
<evidence type="ECO:0000313" key="2">
    <source>
        <dbReference type="Proteomes" id="UP001157440"/>
    </source>
</evidence>
<dbReference type="InterPro" id="IPR008792">
    <property type="entry name" value="PQQD"/>
</dbReference>
<dbReference type="Proteomes" id="UP001157440">
    <property type="component" value="Unassembled WGS sequence"/>
</dbReference>
<accession>A0AA37TPI2</accession>
<gene>
    <name evidence="1" type="ORF">GCM10007890_66620</name>
</gene>
<organism evidence="1 2">
    <name type="scientific">Methylobacterium tardum</name>
    <dbReference type="NCBI Taxonomy" id="374432"/>
    <lineage>
        <taxon>Bacteria</taxon>
        <taxon>Pseudomonadati</taxon>
        <taxon>Pseudomonadota</taxon>
        <taxon>Alphaproteobacteria</taxon>
        <taxon>Hyphomicrobiales</taxon>
        <taxon>Methylobacteriaceae</taxon>
        <taxon>Methylobacterium</taxon>
    </lineage>
</organism>
<proteinExistence type="predicted"/>
<dbReference type="SUPFAM" id="SSF53795">
    <property type="entry name" value="PEP carboxykinase-like"/>
    <property type="match status" value="1"/>
</dbReference>
<reference evidence="2" key="1">
    <citation type="journal article" date="2019" name="Int. J. Syst. Evol. Microbiol.">
        <title>The Global Catalogue of Microorganisms (GCM) 10K type strain sequencing project: providing services to taxonomists for standard genome sequencing and annotation.</title>
        <authorList>
            <consortium name="The Broad Institute Genomics Platform"/>
            <consortium name="The Broad Institute Genome Sequencing Center for Infectious Disease"/>
            <person name="Wu L."/>
            <person name="Ma J."/>
        </authorList>
    </citation>
    <scope>NUCLEOTIDE SEQUENCE [LARGE SCALE GENOMIC DNA]</scope>
    <source>
        <strain evidence="2">NBRC 103632</strain>
    </source>
</reference>
<protein>
    <recommendedName>
        <fullName evidence="3">HPr kinase</fullName>
    </recommendedName>
</protein>